<accession>A0A5B8SN17</accession>
<keyword evidence="3" id="KW-1185">Reference proteome</keyword>
<keyword evidence="1" id="KW-1133">Transmembrane helix</keyword>
<dbReference type="Proteomes" id="UP000321272">
    <property type="component" value="Chromosome"/>
</dbReference>
<dbReference type="KEGG" id="paur:FGL86_04720"/>
<gene>
    <name evidence="2" type="ORF">FGL86_04720</name>
</gene>
<evidence type="ECO:0000313" key="2">
    <source>
        <dbReference type="EMBL" id="QEA38449.1"/>
    </source>
</evidence>
<reference evidence="2 3" key="1">
    <citation type="submission" date="2019-06" db="EMBL/GenBank/DDBJ databases">
        <title>Genome analyses of bacteria isolated from kimchi.</title>
        <authorList>
            <person name="Lee S."/>
            <person name="Ahn S."/>
            <person name="Roh S."/>
        </authorList>
    </citation>
    <scope>NUCLEOTIDE SEQUENCE [LARGE SCALE GENOMIC DNA]</scope>
    <source>
        <strain evidence="2 3">CBA4606</strain>
    </source>
</reference>
<name>A0A5B8SN17_9GAMM</name>
<sequence length="86" mass="9487">MTAIIAGFFVVLYVSLGVAMHFLWKSAAHRQPRSNRVCLTAVVSKRQMDGRVGGINMAPFADWSSSATQRVRYETDRGGVIAPFAR</sequence>
<keyword evidence="1" id="KW-0472">Membrane</keyword>
<feature type="transmembrane region" description="Helical" evidence="1">
    <location>
        <begin position="6"/>
        <end position="24"/>
    </location>
</feature>
<proteinExistence type="predicted"/>
<protein>
    <submittedName>
        <fullName evidence="2">Uncharacterized protein</fullName>
    </submittedName>
</protein>
<dbReference type="AlphaFoldDB" id="A0A5B8SN17"/>
<evidence type="ECO:0000313" key="3">
    <source>
        <dbReference type="Proteomes" id="UP000321272"/>
    </source>
</evidence>
<dbReference type="EMBL" id="CP042382">
    <property type="protein sequence ID" value="QEA38449.1"/>
    <property type="molecule type" value="Genomic_DNA"/>
</dbReference>
<keyword evidence="1" id="KW-0812">Transmembrane</keyword>
<organism evidence="2 3">
    <name type="scientific">Pistricoccus aurantiacus</name>
    <dbReference type="NCBI Taxonomy" id="1883414"/>
    <lineage>
        <taxon>Bacteria</taxon>
        <taxon>Pseudomonadati</taxon>
        <taxon>Pseudomonadota</taxon>
        <taxon>Gammaproteobacteria</taxon>
        <taxon>Oceanospirillales</taxon>
        <taxon>Halomonadaceae</taxon>
        <taxon>Pistricoccus</taxon>
    </lineage>
</organism>
<evidence type="ECO:0000256" key="1">
    <source>
        <dbReference type="SAM" id="Phobius"/>
    </source>
</evidence>
<dbReference type="RefSeq" id="WP_147183514.1">
    <property type="nucleotide sequence ID" value="NZ_CP042382.1"/>
</dbReference>